<gene>
    <name evidence="11" type="ORF">RUM44_009444</name>
</gene>
<evidence type="ECO:0000256" key="4">
    <source>
        <dbReference type="ARBA" id="ARBA00023038"/>
    </source>
</evidence>
<feature type="region of interest" description="Disordered" evidence="9">
    <location>
        <begin position="105"/>
        <end position="169"/>
    </location>
</feature>
<evidence type="ECO:0000256" key="7">
    <source>
        <dbReference type="ARBA" id="ARBA00023242"/>
    </source>
</evidence>
<feature type="compositionally biased region" description="Low complexity" evidence="9">
    <location>
        <begin position="197"/>
        <end position="213"/>
    </location>
</feature>
<feature type="compositionally biased region" description="Polar residues" evidence="9">
    <location>
        <begin position="125"/>
        <end position="155"/>
    </location>
</feature>
<proteinExistence type="predicted"/>
<evidence type="ECO:0000256" key="5">
    <source>
        <dbReference type="ARBA" id="ARBA00023125"/>
    </source>
</evidence>
<comment type="subcellular location">
    <subcellularLocation>
        <location evidence="1">Nucleus</location>
    </subcellularLocation>
</comment>
<feature type="domain" description="LIM zinc-binding" evidence="10">
    <location>
        <begin position="248"/>
        <end position="309"/>
    </location>
</feature>
<keyword evidence="4 8" id="KW-0440">LIM domain</keyword>
<dbReference type="EMBL" id="JAWJWF010000045">
    <property type="protein sequence ID" value="KAK6626967.1"/>
    <property type="molecule type" value="Genomic_DNA"/>
</dbReference>
<evidence type="ECO:0000313" key="12">
    <source>
        <dbReference type="Proteomes" id="UP001359485"/>
    </source>
</evidence>
<dbReference type="PANTHER" id="PTHR24208:SF168">
    <property type="entry name" value="PROTEIN APTEROUS"/>
    <property type="match status" value="1"/>
</dbReference>
<sequence length="330" mass="37068">MFSLQQQHQPERYVGPSAYDPSRDLSPNLPVDNKSSMGDVEHYPSNLTTNNLTPNNGTTNNSCSNTNNNNNSCGVSSCNYRQGPTTSNFEVGHQTDCLGYGARRNPSPVPFNRYEQKGAYPLRPSSPSLISQFDNSGTKLNHVQSNKQQQQSSPTYPFKSPSPSCFKLKKPSSPTPCPFNSTNLKDFKPNFEFGKFNNNNNNNNTSNNNKNSNDGQCPGEFQNFQPKVEQLATPSTPPTPLSTSEDSTECAGCGRRISDRFYLSAVDRKWHAACLQCCQCHAALDGEITCFTRHGNIYCKKDYYRYVAHEYYFKTQVRNRIRDTTTKKIH</sequence>
<organism evidence="11 12">
    <name type="scientific">Polyplax serrata</name>
    <name type="common">Common mouse louse</name>
    <dbReference type="NCBI Taxonomy" id="468196"/>
    <lineage>
        <taxon>Eukaryota</taxon>
        <taxon>Metazoa</taxon>
        <taxon>Ecdysozoa</taxon>
        <taxon>Arthropoda</taxon>
        <taxon>Hexapoda</taxon>
        <taxon>Insecta</taxon>
        <taxon>Pterygota</taxon>
        <taxon>Neoptera</taxon>
        <taxon>Paraneoptera</taxon>
        <taxon>Psocodea</taxon>
        <taxon>Troctomorpha</taxon>
        <taxon>Phthiraptera</taxon>
        <taxon>Anoplura</taxon>
        <taxon>Polyplacidae</taxon>
        <taxon>Polyplax</taxon>
    </lineage>
</organism>
<evidence type="ECO:0000256" key="1">
    <source>
        <dbReference type="ARBA" id="ARBA00004123"/>
    </source>
</evidence>
<dbReference type="InterPro" id="IPR001781">
    <property type="entry name" value="Znf_LIM"/>
</dbReference>
<keyword evidence="3 8" id="KW-0862">Zinc</keyword>
<dbReference type="PANTHER" id="PTHR24208">
    <property type="entry name" value="LIM/HOMEOBOX PROTEIN LHX"/>
    <property type="match status" value="1"/>
</dbReference>
<protein>
    <recommendedName>
        <fullName evidence="10">LIM zinc-binding domain-containing protein</fullName>
    </recommendedName>
</protein>
<evidence type="ECO:0000259" key="10">
    <source>
        <dbReference type="PROSITE" id="PS50023"/>
    </source>
</evidence>
<evidence type="ECO:0000256" key="3">
    <source>
        <dbReference type="ARBA" id="ARBA00022833"/>
    </source>
</evidence>
<dbReference type="InterPro" id="IPR050453">
    <property type="entry name" value="LIM_Homeobox_TF"/>
</dbReference>
<evidence type="ECO:0000256" key="9">
    <source>
        <dbReference type="SAM" id="MobiDB-lite"/>
    </source>
</evidence>
<keyword evidence="7" id="KW-0539">Nucleus</keyword>
<keyword evidence="2 8" id="KW-0479">Metal-binding</keyword>
<feature type="region of interest" description="Disordered" evidence="9">
    <location>
        <begin position="190"/>
        <end position="220"/>
    </location>
</feature>
<feature type="compositionally biased region" description="Low complexity" evidence="9">
    <location>
        <begin position="44"/>
        <end position="63"/>
    </location>
</feature>
<reference evidence="11 12" key="1">
    <citation type="submission" date="2023-09" db="EMBL/GenBank/DDBJ databases">
        <title>Genomes of two closely related lineages of the louse Polyplax serrata with different host specificities.</title>
        <authorList>
            <person name="Martinu J."/>
            <person name="Tarabai H."/>
            <person name="Stefka J."/>
            <person name="Hypsa V."/>
        </authorList>
    </citation>
    <scope>NUCLEOTIDE SEQUENCE [LARGE SCALE GENOMIC DNA]</scope>
    <source>
        <strain evidence="11">98ZLc_SE</strain>
    </source>
</reference>
<dbReference type="Gene3D" id="2.10.110.10">
    <property type="entry name" value="Cysteine Rich Protein"/>
    <property type="match status" value="1"/>
</dbReference>
<dbReference type="CDD" id="cd09369">
    <property type="entry name" value="LIM1_Lhx2_Lhx9"/>
    <property type="match status" value="1"/>
</dbReference>
<keyword evidence="5" id="KW-0238">DNA-binding</keyword>
<evidence type="ECO:0000313" key="11">
    <source>
        <dbReference type="EMBL" id="KAK6626967.1"/>
    </source>
</evidence>
<evidence type="ECO:0000256" key="6">
    <source>
        <dbReference type="ARBA" id="ARBA00023155"/>
    </source>
</evidence>
<comment type="caution">
    <text evidence="11">The sequence shown here is derived from an EMBL/GenBank/DDBJ whole genome shotgun (WGS) entry which is preliminary data.</text>
</comment>
<name>A0ABR1ASQ3_POLSC</name>
<keyword evidence="6" id="KW-0371">Homeobox</keyword>
<keyword evidence="12" id="KW-1185">Reference proteome</keyword>
<dbReference type="Pfam" id="PF00412">
    <property type="entry name" value="LIM"/>
    <property type="match status" value="1"/>
</dbReference>
<dbReference type="Proteomes" id="UP001359485">
    <property type="component" value="Unassembled WGS sequence"/>
</dbReference>
<dbReference type="PROSITE" id="PS00478">
    <property type="entry name" value="LIM_DOMAIN_1"/>
    <property type="match status" value="1"/>
</dbReference>
<dbReference type="SUPFAM" id="SSF57716">
    <property type="entry name" value="Glucocorticoid receptor-like (DNA-binding domain)"/>
    <property type="match status" value="2"/>
</dbReference>
<dbReference type="PROSITE" id="PS50023">
    <property type="entry name" value="LIM_DOMAIN_2"/>
    <property type="match status" value="1"/>
</dbReference>
<accession>A0ABR1ASQ3</accession>
<evidence type="ECO:0000256" key="2">
    <source>
        <dbReference type="ARBA" id="ARBA00022723"/>
    </source>
</evidence>
<evidence type="ECO:0000256" key="8">
    <source>
        <dbReference type="PROSITE-ProRule" id="PRU00125"/>
    </source>
</evidence>
<dbReference type="SMART" id="SM00132">
    <property type="entry name" value="LIM"/>
    <property type="match status" value="1"/>
</dbReference>
<feature type="region of interest" description="Disordered" evidence="9">
    <location>
        <begin position="1"/>
        <end position="63"/>
    </location>
</feature>